<name>A0A8W8MM39_MAGGI</name>
<dbReference type="Pfam" id="PF02760">
    <property type="entry name" value="HIN"/>
    <property type="match status" value="1"/>
</dbReference>
<evidence type="ECO:0000313" key="2">
    <source>
        <dbReference type="EnsemblMetazoa" id="G33840.1:cds"/>
    </source>
</evidence>
<dbReference type="Proteomes" id="UP000005408">
    <property type="component" value="Unassembled WGS sequence"/>
</dbReference>
<keyword evidence="3" id="KW-1185">Reference proteome</keyword>
<dbReference type="InterPro" id="IPR004021">
    <property type="entry name" value="HIN200/IF120x"/>
</dbReference>
<dbReference type="SUPFAM" id="SSF159141">
    <property type="entry name" value="HIN-2000 domain-like"/>
    <property type="match status" value="1"/>
</dbReference>
<dbReference type="InterPro" id="IPR012340">
    <property type="entry name" value="NA-bd_OB-fold"/>
</dbReference>
<dbReference type="SUPFAM" id="SSF50249">
    <property type="entry name" value="Nucleic acid-binding proteins"/>
    <property type="match status" value="1"/>
</dbReference>
<organism evidence="2 3">
    <name type="scientific">Magallana gigas</name>
    <name type="common">Pacific oyster</name>
    <name type="synonym">Crassostrea gigas</name>
    <dbReference type="NCBI Taxonomy" id="29159"/>
    <lineage>
        <taxon>Eukaryota</taxon>
        <taxon>Metazoa</taxon>
        <taxon>Spiralia</taxon>
        <taxon>Lophotrochozoa</taxon>
        <taxon>Mollusca</taxon>
        <taxon>Bivalvia</taxon>
        <taxon>Autobranchia</taxon>
        <taxon>Pteriomorphia</taxon>
        <taxon>Ostreida</taxon>
        <taxon>Ostreoidea</taxon>
        <taxon>Ostreidae</taxon>
        <taxon>Magallana</taxon>
    </lineage>
</organism>
<evidence type="ECO:0000313" key="3">
    <source>
        <dbReference type="Proteomes" id="UP000005408"/>
    </source>
</evidence>
<dbReference type="AlphaFoldDB" id="A0A8W8MM39"/>
<protein>
    <recommendedName>
        <fullName evidence="1">HIN-200 domain-containing protein</fullName>
    </recommendedName>
</protein>
<evidence type="ECO:0000259" key="1">
    <source>
        <dbReference type="PROSITE" id="PS50834"/>
    </source>
</evidence>
<feature type="domain" description="HIN-200" evidence="1">
    <location>
        <begin position="16"/>
        <end position="85"/>
    </location>
</feature>
<reference evidence="2" key="1">
    <citation type="submission" date="2022-08" db="UniProtKB">
        <authorList>
            <consortium name="EnsemblMetazoa"/>
        </authorList>
    </citation>
    <scope>IDENTIFICATION</scope>
    <source>
        <strain evidence="2">05x7-T-G4-1.051#20</strain>
    </source>
</reference>
<sequence>MESSQGPEIDMDVRGVVLEVTDIEKTENSQYKDKFYAIIADETAAISVTIYDVQKQNKFIKGLAVVLMNILTKQNFIAVTSKTDVGICRPFTIPGDIRLHAPTLAGQTMTLKNALASPVKTLLTVKLSPASKKRVEQNEVDFQEVMLKDTDSHATVAVWDKMVNTLQKGECVTITKCRVRLFNEQKRLTTTRSPNKLAYDETLLLVSDDEDDDVDNDGNWGNTPISDFKSGTITAVFDVDPYLACPTPSCNNTKLTPAESIQYMNCKNCGRNYVESACNNYIVTCYCYD</sequence>
<accession>A0A8W8MM39</accession>
<proteinExistence type="predicted"/>
<dbReference type="EnsemblMetazoa" id="G33840.1">
    <property type="protein sequence ID" value="G33840.1:cds"/>
    <property type="gene ID" value="G33840"/>
</dbReference>
<dbReference type="Gene3D" id="2.40.50.140">
    <property type="entry name" value="Nucleic acid-binding proteins"/>
    <property type="match status" value="2"/>
</dbReference>
<dbReference type="PROSITE" id="PS50834">
    <property type="entry name" value="HIN_200"/>
    <property type="match status" value="1"/>
</dbReference>